<keyword evidence="2" id="KW-1185">Reference proteome</keyword>
<evidence type="ECO:0000313" key="1">
    <source>
        <dbReference type="EMBL" id="KAH1122571.1"/>
    </source>
</evidence>
<sequence length="55" mass="6280">MGSSASCSICGIVEESILHVLKYYYKAREVWKQIILVGVWPLYFFNPCLNGSPRI</sequence>
<proteinExistence type="predicted"/>
<dbReference type="EMBL" id="JAIQCV010000002">
    <property type="protein sequence ID" value="KAH1122571.1"/>
    <property type="molecule type" value="Genomic_DNA"/>
</dbReference>
<dbReference type="AlphaFoldDB" id="A0A9D4AJJ4"/>
<comment type="caution">
    <text evidence="1">The sequence shown here is derived from an EMBL/GenBank/DDBJ whole genome shotgun (WGS) entry which is preliminary data.</text>
</comment>
<evidence type="ECO:0000313" key="2">
    <source>
        <dbReference type="Proteomes" id="UP000828251"/>
    </source>
</evidence>
<organism evidence="1 2">
    <name type="scientific">Gossypium stocksii</name>
    <dbReference type="NCBI Taxonomy" id="47602"/>
    <lineage>
        <taxon>Eukaryota</taxon>
        <taxon>Viridiplantae</taxon>
        <taxon>Streptophyta</taxon>
        <taxon>Embryophyta</taxon>
        <taxon>Tracheophyta</taxon>
        <taxon>Spermatophyta</taxon>
        <taxon>Magnoliopsida</taxon>
        <taxon>eudicotyledons</taxon>
        <taxon>Gunneridae</taxon>
        <taxon>Pentapetalae</taxon>
        <taxon>rosids</taxon>
        <taxon>malvids</taxon>
        <taxon>Malvales</taxon>
        <taxon>Malvaceae</taxon>
        <taxon>Malvoideae</taxon>
        <taxon>Gossypium</taxon>
    </lineage>
</organism>
<dbReference type="Proteomes" id="UP000828251">
    <property type="component" value="Unassembled WGS sequence"/>
</dbReference>
<name>A0A9D4AJJ4_9ROSI</name>
<protein>
    <submittedName>
        <fullName evidence="1">Uncharacterized protein</fullName>
    </submittedName>
</protein>
<gene>
    <name evidence="1" type="ORF">J1N35_005731</name>
</gene>
<accession>A0A9D4AJJ4</accession>
<reference evidence="1 2" key="1">
    <citation type="journal article" date="2021" name="Plant Biotechnol. J.">
        <title>Multi-omics assisted identification of the key and species-specific regulatory components of drought-tolerant mechanisms in Gossypium stocksii.</title>
        <authorList>
            <person name="Yu D."/>
            <person name="Ke L."/>
            <person name="Zhang D."/>
            <person name="Wu Y."/>
            <person name="Sun Y."/>
            <person name="Mei J."/>
            <person name="Sun J."/>
            <person name="Sun Y."/>
        </authorList>
    </citation>
    <scope>NUCLEOTIDE SEQUENCE [LARGE SCALE GENOMIC DNA]</scope>
    <source>
        <strain evidence="2">cv. E1</strain>
        <tissue evidence="1">Leaf</tissue>
    </source>
</reference>